<dbReference type="EMBL" id="DVJO01000131">
    <property type="protein sequence ID" value="HIS83137.1"/>
    <property type="molecule type" value="Genomic_DNA"/>
</dbReference>
<sequence>MFQSISAKETPDSTKVPYIELNNGVKMPQFGLGTFMLDDKNGEAYNAVLTALKAGYRHIDTAHAYENERSVGRAIKDSGIPRDEIWVTSKLWPNEYGEWITTEALDRMLKRLGLDYIDMVYIHQPVGDVYGAWKDLVKAQKAGKVRAIGISNFDKDEKLFDSFIKTVEVKPQTMQLECHPYAQRVHWQKKLRANNIQQENWYPLGGRQSNGLLLRDPVINKIAKAHKKSPAQIIIRWHIQEGFSVIPGASNPDYIKENIDVFDFLLSQKEMNEIRKLNTEKRIFNPPYEEQKQNYLKTILID</sequence>
<keyword evidence="2" id="KW-0521">NADP</keyword>
<gene>
    <name evidence="8" type="ORF">IAD41_05990</name>
</gene>
<evidence type="ECO:0000313" key="8">
    <source>
        <dbReference type="EMBL" id="HIS83137.1"/>
    </source>
</evidence>
<dbReference type="PROSITE" id="PS00062">
    <property type="entry name" value="ALDOKETO_REDUCTASE_2"/>
    <property type="match status" value="1"/>
</dbReference>
<comment type="caution">
    <text evidence="8">The sequence shown here is derived from an EMBL/GenBank/DDBJ whole genome shotgun (WGS) entry which is preliminary data.</text>
</comment>
<evidence type="ECO:0000259" key="7">
    <source>
        <dbReference type="Pfam" id="PF00248"/>
    </source>
</evidence>
<dbReference type="PRINTS" id="PR00069">
    <property type="entry name" value="ALDKETRDTASE"/>
</dbReference>
<organism evidence="8 9">
    <name type="scientific">Candidatus Scatenecus faecavium</name>
    <dbReference type="NCBI Taxonomy" id="2840915"/>
    <lineage>
        <taxon>Bacteria</taxon>
        <taxon>Candidatus Scatenecus</taxon>
    </lineage>
</organism>
<feature type="site" description="Lowers pKa of active site Tyr" evidence="6">
    <location>
        <position position="90"/>
    </location>
</feature>
<dbReference type="AlphaFoldDB" id="A0A9D1K3U4"/>
<evidence type="ECO:0000313" key="9">
    <source>
        <dbReference type="Proteomes" id="UP000824139"/>
    </source>
</evidence>
<keyword evidence="3" id="KW-0560">Oxidoreductase</keyword>
<dbReference type="Pfam" id="PF00248">
    <property type="entry name" value="Aldo_ket_red"/>
    <property type="match status" value="1"/>
</dbReference>
<dbReference type="FunFam" id="3.20.20.100:FF:000002">
    <property type="entry name" value="2,5-diketo-D-gluconic acid reductase A"/>
    <property type="match status" value="1"/>
</dbReference>
<protein>
    <submittedName>
        <fullName evidence="8">Aldo/keto reductase</fullName>
    </submittedName>
</protein>
<dbReference type="InterPro" id="IPR020471">
    <property type="entry name" value="AKR"/>
</dbReference>
<reference evidence="8" key="2">
    <citation type="journal article" date="2021" name="PeerJ">
        <title>Extensive microbial diversity within the chicken gut microbiome revealed by metagenomics and culture.</title>
        <authorList>
            <person name="Gilroy R."/>
            <person name="Ravi A."/>
            <person name="Getino M."/>
            <person name="Pursley I."/>
            <person name="Horton D.L."/>
            <person name="Alikhan N.F."/>
            <person name="Baker D."/>
            <person name="Gharbi K."/>
            <person name="Hall N."/>
            <person name="Watson M."/>
            <person name="Adriaenssens E.M."/>
            <person name="Foster-Nyarko E."/>
            <person name="Jarju S."/>
            <person name="Secka A."/>
            <person name="Antonio M."/>
            <person name="Oren A."/>
            <person name="Chaudhuri R.R."/>
            <person name="La Ragione R."/>
            <person name="Hildebrand F."/>
            <person name="Pallen M.J."/>
        </authorList>
    </citation>
    <scope>NUCLEOTIDE SEQUENCE</scope>
    <source>
        <strain evidence="8">CHK152-2994</strain>
    </source>
</reference>
<comment type="similarity">
    <text evidence="1">Belongs to the aldo/keto reductase family.</text>
</comment>
<evidence type="ECO:0000256" key="5">
    <source>
        <dbReference type="PIRSR" id="PIRSR000097-2"/>
    </source>
</evidence>
<dbReference type="InterPro" id="IPR018170">
    <property type="entry name" value="Aldo/ket_reductase_CS"/>
</dbReference>
<dbReference type="Proteomes" id="UP000824139">
    <property type="component" value="Unassembled WGS sequence"/>
</dbReference>
<name>A0A9D1K3U4_9BACT</name>
<evidence type="ECO:0000256" key="6">
    <source>
        <dbReference type="PIRSR" id="PIRSR000097-3"/>
    </source>
</evidence>
<proteinExistence type="inferred from homology"/>
<dbReference type="InterPro" id="IPR036812">
    <property type="entry name" value="NAD(P)_OxRdtase_dom_sf"/>
</dbReference>
<feature type="active site" description="Proton donor" evidence="4">
    <location>
        <position position="65"/>
    </location>
</feature>
<dbReference type="PROSITE" id="PS00798">
    <property type="entry name" value="ALDOKETO_REDUCTASE_1"/>
    <property type="match status" value="1"/>
</dbReference>
<dbReference type="PANTHER" id="PTHR43827">
    <property type="entry name" value="2,5-DIKETO-D-GLUCONIC ACID REDUCTASE"/>
    <property type="match status" value="1"/>
</dbReference>
<accession>A0A9D1K3U4</accession>
<dbReference type="SUPFAM" id="SSF51430">
    <property type="entry name" value="NAD(P)-linked oxidoreductase"/>
    <property type="match status" value="1"/>
</dbReference>
<evidence type="ECO:0000256" key="2">
    <source>
        <dbReference type="ARBA" id="ARBA00022857"/>
    </source>
</evidence>
<dbReference type="PIRSF" id="PIRSF000097">
    <property type="entry name" value="AKR"/>
    <property type="match status" value="1"/>
</dbReference>
<evidence type="ECO:0000256" key="3">
    <source>
        <dbReference type="ARBA" id="ARBA00023002"/>
    </source>
</evidence>
<feature type="binding site" evidence="5">
    <location>
        <position position="123"/>
    </location>
    <ligand>
        <name>substrate</name>
    </ligand>
</feature>
<reference evidence="8" key="1">
    <citation type="submission" date="2020-10" db="EMBL/GenBank/DDBJ databases">
        <authorList>
            <person name="Gilroy R."/>
        </authorList>
    </citation>
    <scope>NUCLEOTIDE SEQUENCE</scope>
    <source>
        <strain evidence="8">CHK152-2994</strain>
    </source>
</reference>
<dbReference type="Gene3D" id="3.20.20.100">
    <property type="entry name" value="NADP-dependent oxidoreductase domain"/>
    <property type="match status" value="1"/>
</dbReference>
<dbReference type="PANTHER" id="PTHR43827:SF3">
    <property type="entry name" value="NADP-DEPENDENT OXIDOREDUCTASE DOMAIN-CONTAINING PROTEIN"/>
    <property type="match status" value="1"/>
</dbReference>
<dbReference type="InterPro" id="IPR023210">
    <property type="entry name" value="NADP_OxRdtase_dom"/>
</dbReference>
<dbReference type="GO" id="GO:0016616">
    <property type="term" value="F:oxidoreductase activity, acting on the CH-OH group of donors, NAD or NADP as acceptor"/>
    <property type="evidence" value="ECO:0007669"/>
    <property type="project" value="UniProtKB-ARBA"/>
</dbReference>
<evidence type="ECO:0000256" key="1">
    <source>
        <dbReference type="ARBA" id="ARBA00007905"/>
    </source>
</evidence>
<evidence type="ECO:0000256" key="4">
    <source>
        <dbReference type="PIRSR" id="PIRSR000097-1"/>
    </source>
</evidence>
<feature type="domain" description="NADP-dependent oxidoreductase" evidence="7">
    <location>
        <begin position="31"/>
        <end position="278"/>
    </location>
</feature>